<accession>A0A239IJ85</accession>
<feature type="domain" description="Transglutaminase-like" evidence="1">
    <location>
        <begin position="172"/>
        <end position="238"/>
    </location>
</feature>
<evidence type="ECO:0000313" key="3">
    <source>
        <dbReference type="Proteomes" id="UP000198281"/>
    </source>
</evidence>
<dbReference type="InterPro" id="IPR038765">
    <property type="entry name" value="Papain-like_cys_pep_sf"/>
</dbReference>
<evidence type="ECO:0000313" key="2">
    <source>
        <dbReference type="EMBL" id="SNS93611.1"/>
    </source>
</evidence>
<organism evidence="2 3">
    <name type="scientific">Edaphosphingomonas laterariae</name>
    <dbReference type="NCBI Taxonomy" id="861865"/>
    <lineage>
        <taxon>Bacteria</taxon>
        <taxon>Pseudomonadati</taxon>
        <taxon>Pseudomonadota</taxon>
        <taxon>Alphaproteobacteria</taxon>
        <taxon>Sphingomonadales</taxon>
        <taxon>Rhizorhabdaceae</taxon>
        <taxon>Edaphosphingomonas</taxon>
    </lineage>
</organism>
<dbReference type="EMBL" id="FZOS01000025">
    <property type="protein sequence ID" value="SNS93611.1"/>
    <property type="molecule type" value="Genomic_DNA"/>
</dbReference>
<dbReference type="Proteomes" id="UP000198281">
    <property type="component" value="Unassembled WGS sequence"/>
</dbReference>
<keyword evidence="2" id="KW-0645">Protease</keyword>
<dbReference type="InterPro" id="IPR002931">
    <property type="entry name" value="Transglutaminase-like"/>
</dbReference>
<evidence type="ECO:0000259" key="1">
    <source>
        <dbReference type="SMART" id="SM00460"/>
    </source>
</evidence>
<dbReference type="AlphaFoldDB" id="A0A239IJ85"/>
<protein>
    <submittedName>
        <fullName evidence="2">Transglutaminase-like enzyme, putative cysteine protease</fullName>
    </submittedName>
</protein>
<dbReference type="Gene3D" id="3.10.620.30">
    <property type="match status" value="1"/>
</dbReference>
<keyword evidence="3" id="KW-1185">Reference proteome</keyword>
<dbReference type="Pfam" id="PF08379">
    <property type="entry name" value="Bact_transglu_N"/>
    <property type="match status" value="1"/>
</dbReference>
<dbReference type="InterPro" id="IPR013589">
    <property type="entry name" value="Bac_transglu_N"/>
</dbReference>
<dbReference type="PANTHER" id="PTHR33490:SF6">
    <property type="entry name" value="SLL1049 PROTEIN"/>
    <property type="match status" value="1"/>
</dbReference>
<gene>
    <name evidence="2" type="ORF">SAMN06295912_1258</name>
</gene>
<dbReference type="Pfam" id="PF01841">
    <property type="entry name" value="Transglut_core"/>
    <property type="match status" value="1"/>
</dbReference>
<reference evidence="3" key="1">
    <citation type="submission" date="2017-06" db="EMBL/GenBank/DDBJ databases">
        <authorList>
            <person name="Varghese N."/>
            <person name="Submissions S."/>
        </authorList>
    </citation>
    <scope>NUCLEOTIDE SEQUENCE [LARGE SCALE GENOMIC DNA]</scope>
    <source>
        <strain evidence="3">LNB2</strain>
    </source>
</reference>
<dbReference type="GO" id="GO:0006508">
    <property type="term" value="P:proteolysis"/>
    <property type="evidence" value="ECO:0007669"/>
    <property type="project" value="UniProtKB-KW"/>
</dbReference>
<proteinExistence type="predicted"/>
<keyword evidence="2" id="KW-0378">Hydrolase</keyword>
<dbReference type="SMART" id="SM00460">
    <property type="entry name" value="TGc"/>
    <property type="match status" value="1"/>
</dbReference>
<sequence>MTRRSESSSVSPDMRLFVHHRTVYRFSEPQDRVIQMLRLTPGSHVGQNVIDWRIDVDCNARLRPGRDGYGNETAMLYVDGPLSSVSLAVTGEVLTEDRAGMVAGAAEPLPPELFARSTPLTAPDEALRALATEVAGDGGPPLDQVHQLMATIHRRMRFLPQKRSEVRPAGASFADGQGGATDFAQVMVCAARLLGLPARYVSGHILRPGHQHEWHEAAHAWAEVHVPDYGWIGFDATANRCPDDHYVRVAIGLDYRDAAPVSGTRTGGGSEVLDVGVRVGMDQSQA</sequence>
<dbReference type="SUPFAM" id="SSF54001">
    <property type="entry name" value="Cysteine proteinases"/>
    <property type="match status" value="1"/>
</dbReference>
<dbReference type="PANTHER" id="PTHR33490">
    <property type="entry name" value="BLR5614 PROTEIN-RELATED"/>
    <property type="match status" value="1"/>
</dbReference>
<name>A0A239IJ85_9SPHN</name>
<dbReference type="GO" id="GO:0008233">
    <property type="term" value="F:peptidase activity"/>
    <property type="evidence" value="ECO:0007669"/>
    <property type="project" value="UniProtKB-KW"/>
</dbReference>